<protein>
    <recommendedName>
        <fullName evidence="1">ATP-dependent Clp protease adapter protein ClpS</fullName>
    </recommendedName>
</protein>
<organism evidence="3 4">
    <name type="scientific">Leptolyngbya cf. ectocarpi LEGE 11479</name>
    <dbReference type="NCBI Taxonomy" id="1828722"/>
    <lineage>
        <taxon>Bacteria</taxon>
        <taxon>Bacillati</taxon>
        <taxon>Cyanobacteriota</taxon>
        <taxon>Cyanophyceae</taxon>
        <taxon>Leptolyngbyales</taxon>
        <taxon>Leptolyngbyaceae</taxon>
        <taxon>Leptolyngbya group</taxon>
        <taxon>Leptolyngbya</taxon>
    </lineage>
</organism>
<comment type="function">
    <text evidence="1">Involved in the modulation of the specificity of the ClpAP-mediated ATP-dependent protein degradation.</text>
</comment>
<accession>A0A928ZR90</accession>
<keyword evidence="3" id="KW-0645">Protease</keyword>
<gene>
    <name evidence="1 3" type="primary">clpS</name>
    <name evidence="3" type="ORF">IQ260_06420</name>
</gene>
<name>A0A928ZR90_LEPEC</name>
<dbReference type="Pfam" id="PF02617">
    <property type="entry name" value="ClpS"/>
    <property type="match status" value="1"/>
</dbReference>
<dbReference type="GO" id="GO:0008233">
    <property type="term" value="F:peptidase activity"/>
    <property type="evidence" value="ECO:0007669"/>
    <property type="project" value="UniProtKB-KW"/>
</dbReference>
<comment type="subunit">
    <text evidence="1">Binds to the N-terminal domain of the chaperone ClpA.</text>
</comment>
<dbReference type="EMBL" id="JADEXP010000035">
    <property type="protein sequence ID" value="MBE9066283.1"/>
    <property type="molecule type" value="Genomic_DNA"/>
</dbReference>
<dbReference type="AlphaFoldDB" id="A0A928ZR90"/>
<evidence type="ECO:0000313" key="4">
    <source>
        <dbReference type="Proteomes" id="UP000615026"/>
    </source>
</evidence>
<dbReference type="HAMAP" id="MF_00302">
    <property type="entry name" value="ClpS"/>
    <property type="match status" value="1"/>
</dbReference>
<dbReference type="PANTHER" id="PTHR33473">
    <property type="entry name" value="ATP-DEPENDENT CLP PROTEASE ADAPTER PROTEIN CLPS1, CHLOROPLASTIC"/>
    <property type="match status" value="1"/>
</dbReference>
<dbReference type="Gene3D" id="3.30.1390.10">
    <property type="match status" value="1"/>
</dbReference>
<reference evidence="3" key="1">
    <citation type="submission" date="2020-10" db="EMBL/GenBank/DDBJ databases">
        <authorList>
            <person name="Castelo-Branco R."/>
            <person name="Eusebio N."/>
            <person name="Adriana R."/>
            <person name="Vieira A."/>
            <person name="Brugerolle De Fraissinette N."/>
            <person name="Rezende De Castro R."/>
            <person name="Schneider M.P."/>
            <person name="Vasconcelos V."/>
            <person name="Leao P.N."/>
        </authorList>
    </citation>
    <scope>NUCLEOTIDE SEQUENCE</scope>
    <source>
        <strain evidence="3">LEGE 11479</strain>
    </source>
</reference>
<evidence type="ECO:0000259" key="2">
    <source>
        <dbReference type="Pfam" id="PF02617"/>
    </source>
</evidence>
<proteinExistence type="inferred from homology"/>
<dbReference type="InterPro" id="IPR022935">
    <property type="entry name" value="ClpS"/>
</dbReference>
<sequence>MVSTGTIEKTVTSNKRQHAPRYRVLLHNDDFNSMEYVVESLVKTVPSLSVPQAVDIMMQAHNAGVGLVIVCELEHAEFYSEMLCSKGLSSTIEPDE</sequence>
<dbReference type="Proteomes" id="UP000615026">
    <property type="component" value="Unassembled WGS sequence"/>
</dbReference>
<comment type="similarity">
    <text evidence="1">Belongs to the ClpS family.</text>
</comment>
<dbReference type="NCBIfam" id="NF000671">
    <property type="entry name" value="PRK00033.1-4"/>
    <property type="match status" value="1"/>
</dbReference>
<keyword evidence="3" id="KW-0378">Hydrolase</keyword>
<keyword evidence="4" id="KW-1185">Reference proteome</keyword>
<feature type="domain" description="Adaptor protein ClpS core" evidence="2">
    <location>
        <begin position="18"/>
        <end position="85"/>
    </location>
</feature>
<dbReference type="SUPFAM" id="SSF54736">
    <property type="entry name" value="ClpS-like"/>
    <property type="match status" value="1"/>
</dbReference>
<comment type="caution">
    <text evidence="3">The sequence shown here is derived from an EMBL/GenBank/DDBJ whole genome shotgun (WGS) entry which is preliminary data.</text>
</comment>
<dbReference type="InterPro" id="IPR003769">
    <property type="entry name" value="ClpS_core"/>
</dbReference>
<dbReference type="GO" id="GO:0030163">
    <property type="term" value="P:protein catabolic process"/>
    <property type="evidence" value="ECO:0007669"/>
    <property type="project" value="InterPro"/>
</dbReference>
<evidence type="ECO:0000313" key="3">
    <source>
        <dbReference type="EMBL" id="MBE9066283.1"/>
    </source>
</evidence>
<dbReference type="GO" id="GO:0006508">
    <property type="term" value="P:proteolysis"/>
    <property type="evidence" value="ECO:0007669"/>
    <property type="project" value="UniProtKB-UniRule"/>
</dbReference>
<evidence type="ECO:0000256" key="1">
    <source>
        <dbReference type="HAMAP-Rule" id="MF_00302"/>
    </source>
</evidence>
<dbReference type="PANTHER" id="PTHR33473:SF19">
    <property type="entry name" value="ATP-DEPENDENT CLP PROTEASE ADAPTER PROTEIN CLPS"/>
    <property type="match status" value="1"/>
</dbReference>
<dbReference type="InterPro" id="IPR014719">
    <property type="entry name" value="Ribosomal_bL12_C/ClpS-like"/>
</dbReference>